<keyword evidence="1" id="KW-0472">Membrane</keyword>
<keyword evidence="4" id="KW-1185">Reference proteome</keyword>
<dbReference type="HOGENOM" id="CLU_146041_0_1_6"/>
<dbReference type="InterPro" id="IPR046735">
    <property type="entry name" value="PA2779-like"/>
</dbReference>
<dbReference type="NCBIfam" id="NF033919">
    <property type="entry name" value="PA2779_fam"/>
    <property type="match status" value="1"/>
</dbReference>
<organism evidence="3 4">
    <name type="scientific">Halorhodospira halophila (strain DSM 244 / SL1)</name>
    <name type="common">Ectothiorhodospira halophila (strain DSM 244 / SL1)</name>
    <dbReference type="NCBI Taxonomy" id="349124"/>
    <lineage>
        <taxon>Bacteria</taxon>
        <taxon>Pseudomonadati</taxon>
        <taxon>Pseudomonadota</taxon>
        <taxon>Gammaproteobacteria</taxon>
        <taxon>Chromatiales</taxon>
        <taxon>Ectothiorhodospiraceae</taxon>
        <taxon>Halorhodospira</taxon>
    </lineage>
</organism>
<feature type="signal peptide" evidence="2">
    <location>
        <begin position="1"/>
        <end position="23"/>
    </location>
</feature>
<evidence type="ECO:0000313" key="4">
    <source>
        <dbReference type="Proteomes" id="UP000000647"/>
    </source>
</evidence>
<evidence type="ECO:0008006" key="5">
    <source>
        <dbReference type="Google" id="ProtNLM"/>
    </source>
</evidence>
<accession>A1WY29</accession>
<proteinExistence type="predicted"/>
<evidence type="ECO:0000256" key="1">
    <source>
        <dbReference type="SAM" id="Phobius"/>
    </source>
</evidence>
<protein>
    <recommendedName>
        <fullName evidence="5">PA2779 family protein</fullName>
    </recommendedName>
</protein>
<keyword evidence="1" id="KW-1133">Transmembrane helix</keyword>
<sequence>MKRTGIRGLIVLIGLALSLGTMAPTTALAGVVGTSDVISERQVASDRDRVQQALQRDDVQQALTDYGVDPAQAEERVAALSDEEARELAEHIEQQPAGAGVSIGATTILLLVIIWLLVR</sequence>
<dbReference type="KEGG" id="hha:Hhal_1827"/>
<reference evidence="4" key="1">
    <citation type="submission" date="2006-12" db="EMBL/GenBank/DDBJ databases">
        <title>Complete sequence of Halorhodospira halophila SL1.</title>
        <authorList>
            <consortium name="US DOE Joint Genome Institute"/>
            <person name="Copeland A."/>
            <person name="Lucas S."/>
            <person name="Lapidus A."/>
            <person name="Barry K."/>
            <person name="Detter J.C."/>
            <person name="Glavina del Rio T."/>
            <person name="Hammon N."/>
            <person name="Israni S."/>
            <person name="Dalin E."/>
            <person name="Tice H."/>
            <person name="Pitluck S."/>
            <person name="Saunders E."/>
            <person name="Brettin T."/>
            <person name="Bruce D."/>
            <person name="Han C."/>
            <person name="Tapia R."/>
            <person name="Schmutz J."/>
            <person name="Larimer F."/>
            <person name="Land M."/>
            <person name="Hauser L."/>
            <person name="Kyrpides N."/>
            <person name="Mikhailova N."/>
            <person name="Hoff W."/>
            <person name="Richardson P."/>
        </authorList>
    </citation>
    <scope>NUCLEOTIDE SEQUENCE [LARGE SCALE GENOMIC DNA]</scope>
    <source>
        <strain evidence="4">DSM 244 / SL1</strain>
    </source>
</reference>
<dbReference type="Pfam" id="PF20332">
    <property type="entry name" value="DUF6627"/>
    <property type="match status" value="1"/>
</dbReference>
<evidence type="ECO:0000256" key="2">
    <source>
        <dbReference type="SAM" id="SignalP"/>
    </source>
</evidence>
<feature type="transmembrane region" description="Helical" evidence="1">
    <location>
        <begin position="97"/>
        <end position="118"/>
    </location>
</feature>
<gene>
    <name evidence="3" type="ordered locus">Hhal_1827</name>
</gene>
<dbReference type="STRING" id="349124.Hhal_1827"/>
<feature type="chain" id="PRO_5002640900" description="PA2779 family protein" evidence="2">
    <location>
        <begin position="24"/>
        <end position="119"/>
    </location>
</feature>
<dbReference type="OrthoDB" id="6401969at2"/>
<dbReference type="Proteomes" id="UP000000647">
    <property type="component" value="Chromosome"/>
</dbReference>
<keyword evidence="2" id="KW-0732">Signal</keyword>
<dbReference type="EMBL" id="CP000544">
    <property type="protein sequence ID" value="ABM62591.1"/>
    <property type="molecule type" value="Genomic_DNA"/>
</dbReference>
<evidence type="ECO:0000313" key="3">
    <source>
        <dbReference type="EMBL" id="ABM62591.1"/>
    </source>
</evidence>
<dbReference type="RefSeq" id="WP_011814613.1">
    <property type="nucleotide sequence ID" value="NC_008789.1"/>
</dbReference>
<keyword evidence="1" id="KW-0812">Transmembrane</keyword>
<dbReference type="AlphaFoldDB" id="A1WY29"/>
<name>A1WY29_HALHL</name>
<reference evidence="3 4" key="2">
    <citation type="journal article" date="2013" name="Stand. Genomic Sci.">
        <title>Complete genome sequence of Halorhodospira halophila SL1.</title>
        <authorList>
            <person name="Challacombe J.F."/>
            <person name="Majid S."/>
            <person name="Deole R."/>
            <person name="Brettin T.S."/>
            <person name="Bruce D."/>
            <person name="Delano S.F."/>
            <person name="Detter J.C."/>
            <person name="Gleasner C.D."/>
            <person name="Han C.S."/>
            <person name="Misra M."/>
            <person name="Reitenga K.G."/>
            <person name="Mikhailova N."/>
            <person name="Woyke T."/>
            <person name="Pitluck S."/>
            <person name="Nolan M."/>
            <person name="Land M.L."/>
            <person name="Saunders E."/>
            <person name="Tapia R."/>
            <person name="Lapidus A."/>
            <person name="Ivanova N."/>
            <person name="Hoff W.D."/>
        </authorList>
    </citation>
    <scope>NUCLEOTIDE SEQUENCE [LARGE SCALE GENOMIC DNA]</scope>
    <source>
        <strain evidence="4">DSM 244 / SL1</strain>
    </source>
</reference>